<dbReference type="RefSeq" id="WP_264789710.1">
    <property type="nucleotide sequence ID" value="NZ_AP026867.1"/>
</dbReference>
<feature type="domain" description="DUF7619" evidence="2">
    <location>
        <begin position="742"/>
        <end position="876"/>
    </location>
</feature>
<dbReference type="AlphaFoldDB" id="A0A915YJR0"/>
<dbReference type="KEGG" id="aup:AsAng_0052750"/>
<accession>A0A915YJR0</accession>
<dbReference type="EMBL" id="AP026867">
    <property type="protein sequence ID" value="BDS14495.1"/>
    <property type="molecule type" value="Genomic_DNA"/>
</dbReference>
<dbReference type="SUPFAM" id="SSF50998">
    <property type="entry name" value="Quinoprotein alcohol dehydrogenase-like"/>
    <property type="match status" value="1"/>
</dbReference>
<dbReference type="NCBIfam" id="TIGR01451">
    <property type="entry name" value="B_ant_repeat"/>
    <property type="match status" value="1"/>
</dbReference>
<reference evidence="3" key="1">
    <citation type="submission" date="2022-09" db="EMBL/GenBank/DDBJ databases">
        <title>Aureispira anguillicida sp. nov., isolated from Leptocephalus of Japanese eel Anguilla japonica.</title>
        <authorList>
            <person name="Yuasa K."/>
            <person name="Mekata T."/>
            <person name="Ikunari K."/>
        </authorList>
    </citation>
    <scope>NUCLEOTIDE SEQUENCE</scope>
    <source>
        <strain evidence="3">EL160426</strain>
    </source>
</reference>
<sequence>MLSNNNFLNIYGLIYLFSLLFPTVGLGQHAWERVYGDSIGECASEVEQTKDGGYIILGNNHDKTTSNHDIYLVKTAANGDTLWTRTYDKTAYDAGNSIEQTTDGGYLILGKRQVETGDNQFNSRMYLIKTNSNGDTLWTRTYASFSSISSDEVGFSIQQTADGGFILLGGINNNSIGICLLKIDTLGTVLWKKKYSRNRMYWVSEGVVQETSDSGYIVSISCLASDPVLQNSYLGVLYKFDVNGNEVWNTTYDPSKKTRLYDVKETIDGGFIVARSTLFLGTYSPDVNQGIIDKLDANGRLIWSKNTIGIPLSLDLTSNGGFICTGFVDGGNLESQLFIQKLDASGNSLLERIYGGAGRDVGSSIRAVSNGGFIVAGETTSHGNGDLDLYVILVDSAGIYLAGTIQGNIFQDLDLNCISTTGDIDLEGIVVQASLNNTNLNYYGTTDSLGHYEIPCQWGRYSISIPQLHPYYSFHCPQNILMDTVGFNDTVNFPLEATILCPVMHVDASVSILRKTAPSTYGIQYCNHGTVDGQNVSIEVDIDPFLTIHSFSIPPISQVGNTYTFNVGTVGIGECGTIDVAVQVDSSAILGQTHCVEVHISPDSLCLPHSWTGMILEAQGTCQNDSVFFRIENLSTTSTTIPRNYWVFEDDIIMRTGTVNVPNGGDTMIAISAAPRKFYRIEVEQEAGIPWVVADPIASAFVEGCVPDNNGEFNVGLPNLYPNGHAPTFMAIDCRENGGAFDPNNKIAKPVGYASNHYIKMNQYIDYQINFQNTGTDTAFQVILIDTLSTYLDVSTIQMTTASHPYTWQLKDNGVLEVRFENIMLPDSFVNEAASHGFVKFRIWQKENNPIGTVIYNFADIYFDQNDPIRTNTTDHEIGLNFYTITIAPPAVETETIVSAFPNPFTDCVTIQVEGKKYQALTLVVYDLMGHQVAAAFDHDTNKIQLKRNRLNTGVYLFKLVGEGKPICSGKIVAQ</sequence>
<evidence type="ECO:0000259" key="2">
    <source>
        <dbReference type="Pfam" id="PF24595"/>
    </source>
</evidence>
<dbReference type="Gene3D" id="2.130.10.10">
    <property type="entry name" value="YVTN repeat-like/Quinoprotein amine dehydrogenase"/>
    <property type="match status" value="1"/>
</dbReference>
<dbReference type="Proteomes" id="UP001060919">
    <property type="component" value="Chromosome"/>
</dbReference>
<proteinExistence type="predicted"/>
<dbReference type="Pfam" id="PF18962">
    <property type="entry name" value="Por_Secre_tail"/>
    <property type="match status" value="1"/>
</dbReference>
<dbReference type="InterPro" id="IPR026444">
    <property type="entry name" value="Secre_tail"/>
</dbReference>
<evidence type="ECO:0000313" key="3">
    <source>
        <dbReference type="EMBL" id="BDS14495.1"/>
    </source>
</evidence>
<dbReference type="PANTHER" id="PTHR42754">
    <property type="entry name" value="ENDOGLUCANASE"/>
    <property type="match status" value="1"/>
</dbReference>
<protein>
    <submittedName>
        <fullName evidence="3">T9SS type A sorting domain-containing protein</fullName>
    </submittedName>
</protein>
<dbReference type="InterPro" id="IPR055353">
    <property type="entry name" value="DUF7619"/>
</dbReference>
<name>A0A915YJR0_9BACT</name>
<keyword evidence="4" id="KW-1185">Reference proteome</keyword>
<evidence type="ECO:0000259" key="1">
    <source>
        <dbReference type="Pfam" id="PF18962"/>
    </source>
</evidence>
<dbReference type="InterPro" id="IPR011047">
    <property type="entry name" value="Quinoprotein_ADH-like_sf"/>
</dbReference>
<evidence type="ECO:0000313" key="4">
    <source>
        <dbReference type="Proteomes" id="UP001060919"/>
    </source>
</evidence>
<gene>
    <name evidence="3" type="ORF">AsAng_0052750</name>
</gene>
<dbReference type="NCBIfam" id="TIGR04183">
    <property type="entry name" value="Por_Secre_tail"/>
    <property type="match status" value="1"/>
</dbReference>
<feature type="domain" description="Secretion system C-terminal sorting" evidence="1">
    <location>
        <begin position="901"/>
        <end position="967"/>
    </location>
</feature>
<dbReference type="PANTHER" id="PTHR42754:SF1">
    <property type="entry name" value="LIPOPROTEIN"/>
    <property type="match status" value="1"/>
</dbReference>
<organism evidence="3 4">
    <name type="scientific">Aureispira anguillae</name>
    <dbReference type="NCBI Taxonomy" id="2864201"/>
    <lineage>
        <taxon>Bacteria</taxon>
        <taxon>Pseudomonadati</taxon>
        <taxon>Bacteroidota</taxon>
        <taxon>Saprospiria</taxon>
        <taxon>Saprospirales</taxon>
        <taxon>Saprospiraceae</taxon>
        <taxon>Aureispira</taxon>
    </lineage>
</organism>
<dbReference type="Pfam" id="PF24595">
    <property type="entry name" value="DUF7619"/>
    <property type="match status" value="1"/>
</dbReference>
<dbReference type="InterPro" id="IPR015943">
    <property type="entry name" value="WD40/YVTN_repeat-like_dom_sf"/>
</dbReference>
<dbReference type="InterPro" id="IPR047589">
    <property type="entry name" value="DUF11_rpt"/>
</dbReference>